<dbReference type="Pfam" id="PF00271">
    <property type="entry name" value="Helicase_C"/>
    <property type="match status" value="1"/>
</dbReference>
<dbReference type="EMBL" id="CAAKNF010000196">
    <property type="protein sequence ID" value="VIO87244.1"/>
    <property type="molecule type" value="Genomic_DNA"/>
</dbReference>
<evidence type="ECO:0000313" key="14">
    <source>
        <dbReference type="Proteomes" id="UP000006672"/>
    </source>
</evidence>
<evidence type="ECO:0000259" key="11">
    <source>
        <dbReference type="PROSITE" id="PS51195"/>
    </source>
</evidence>
<evidence type="ECO:0000256" key="2">
    <source>
        <dbReference type="ARBA" id="ARBA00022741"/>
    </source>
</evidence>
<proteinExistence type="inferred from homology"/>
<feature type="domain" description="Helicase ATP-binding" evidence="9">
    <location>
        <begin position="48"/>
        <end position="219"/>
    </location>
</feature>
<dbReference type="Proteomes" id="UP000006672">
    <property type="component" value="Unassembled WGS sequence"/>
</dbReference>
<evidence type="ECO:0000313" key="16">
    <source>
        <dbReference type="WormBase" id="Bm5608a"/>
    </source>
</evidence>
<evidence type="ECO:0000256" key="6">
    <source>
        <dbReference type="PROSITE-ProRule" id="PRU00552"/>
    </source>
</evidence>
<accession>A0A0K0JJK5</accession>
<feature type="domain" description="Helicase C-terminal" evidence="10">
    <location>
        <begin position="208"/>
        <end position="358"/>
    </location>
</feature>
<dbReference type="InterPro" id="IPR001650">
    <property type="entry name" value="Helicase_C-like"/>
</dbReference>
<dbReference type="InterPro" id="IPR050079">
    <property type="entry name" value="DEAD_box_RNA_helicase"/>
</dbReference>
<dbReference type="InterPro" id="IPR000629">
    <property type="entry name" value="RNA-helicase_DEAD-box_CS"/>
</dbReference>
<keyword evidence="2 7" id="KW-0547">Nucleotide-binding</keyword>
<evidence type="ECO:0000256" key="3">
    <source>
        <dbReference type="ARBA" id="ARBA00022801"/>
    </source>
</evidence>
<dbReference type="Pfam" id="PF00270">
    <property type="entry name" value="DEAD"/>
    <property type="match status" value="1"/>
</dbReference>
<dbReference type="InterPro" id="IPR027417">
    <property type="entry name" value="P-loop_NTPase"/>
</dbReference>
<keyword evidence="3 7" id="KW-0378">Hydrolase</keyword>
<name>A0A0K0JJK5_BRUMA</name>
<gene>
    <name evidence="16" type="primary">bma-mel-46</name>
    <name evidence="12 15" type="synonym">Bma-mel-46</name>
    <name evidence="16" type="ORF">Bm5608</name>
    <name evidence="13" type="ORF">BM_BM5608</name>
    <name evidence="12" type="ORF">BM_Bm5608</name>
</gene>
<dbReference type="GO" id="GO:0003676">
    <property type="term" value="F:nucleic acid binding"/>
    <property type="evidence" value="ECO:0007669"/>
    <property type="project" value="InterPro"/>
</dbReference>
<dbReference type="GO" id="GO:0043186">
    <property type="term" value="C:P granule"/>
    <property type="evidence" value="ECO:0007669"/>
    <property type="project" value="UniProtKB-ARBA"/>
</dbReference>
<feature type="region of interest" description="Disordered" evidence="8">
    <location>
        <begin position="592"/>
        <end position="611"/>
    </location>
</feature>
<dbReference type="InterPro" id="IPR014001">
    <property type="entry name" value="Helicase_ATP-bd"/>
</dbReference>
<dbReference type="SMART" id="SM00490">
    <property type="entry name" value="HELICc"/>
    <property type="match status" value="1"/>
</dbReference>
<evidence type="ECO:0000256" key="8">
    <source>
        <dbReference type="SAM" id="MobiDB-lite"/>
    </source>
</evidence>
<evidence type="ECO:0000313" key="12">
    <source>
        <dbReference type="EMBL" id="CDP90682.1"/>
    </source>
</evidence>
<evidence type="ECO:0000256" key="1">
    <source>
        <dbReference type="ARBA" id="ARBA00012552"/>
    </source>
</evidence>
<dbReference type="SMART" id="SM00487">
    <property type="entry name" value="DEXDc"/>
    <property type="match status" value="1"/>
</dbReference>
<dbReference type="SUPFAM" id="SSF52540">
    <property type="entry name" value="P-loop containing nucleoside triphosphate hydrolases"/>
    <property type="match status" value="2"/>
</dbReference>
<dbReference type="PANTHER" id="PTHR47959">
    <property type="entry name" value="ATP-DEPENDENT RNA HELICASE RHLE-RELATED"/>
    <property type="match status" value="1"/>
</dbReference>
<dbReference type="PROSITE" id="PS51194">
    <property type="entry name" value="HELICASE_CTER"/>
    <property type="match status" value="1"/>
</dbReference>
<reference evidence="12" key="2">
    <citation type="submission" date="2012-12" db="EMBL/GenBank/DDBJ databases">
        <authorList>
            <person name="Gao Y.W."/>
            <person name="Fan S.T."/>
            <person name="Sun H.T."/>
            <person name="Wang Z."/>
            <person name="Gao X.L."/>
            <person name="Li Y.G."/>
            <person name="Wang T.C."/>
            <person name="Zhang K."/>
            <person name="Xu W.W."/>
            <person name="Yu Z.J."/>
            <person name="Xia X.Z."/>
        </authorList>
    </citation>
    <scope>NUCLEOTIDE SEQUENCE</scope>
    <source>
        <strain evidence="12">FR3</strain>
    </source>
</reference>
<feature type="short sequence motif" description="Q motif" evidence="6">
    <location>
        <begin position="17"/>
        <end position="45"/>
    </location>
</feature>
<dbReference type="WormBase" id="Bm5608a">
    <property type="protein sequence ID" value="BM37786"/>
    <property type="gene ID" value="WBGene00225869"/>
    <property type="gene designation" value="Bma-mel-46"/>
</dbReference>
<comment type="similarity">
    <text evidence="7">Belongs to the DEAD box helicase family.</text>
</comment>
<evidence type="ECO:0000256" key="7">
    <source>
        <dbReference type="RuleBase" id="RU000492"/>
    </source>
</evidence>
<accession>A0A4E9EUG3</accession>
<dbReference type="PANTHER" id="PTHR47959:SF1">
    <property type="entry name" value="ATP-DEPENDENT RNA HELICASE DBPA"/>
    <property type="match status" value="1"/>
</dbReference>
<dbReference type="RefSeq" id="XP_042930040.1">
    <property type="nucleotide sequence ID" value="XM_043074106.1"/>
</dbReference>
<protein>
    <recommendedName>
        <fullName evidence="1">RNA helicase</fullName>
        <ecNumber evidence="1">3.6.4.13</ecNumber>
    </recommendedName>
</protein>
<dbReference type="FunCoup" id="A0A0K0JJK5">
    <property type="interactions" value="117"/>
</dbReference>
<dbReference type="GO" id="GO:0005524">
    <property type="term" value="F:ATP binding"/>
    <property type="evidence" value="ECO:0007669"/>
    <property type="project" value="UniProtKB-KW"/>
</dbReference>
<dbReference type="Gene3D" id="3.40.50.300">
    <property type="entry name" value="P-loop containing nucleotide triphosphate hydrolases"/>
    <property type="match status" value="2"/>
</dbReference>
<evidence type="ECO:0000256" key="4">
    <source>
        <dbReference type="ARBA" id="ARBA00022806"/>
    </source>
</evidence>
<dbReference type="STRING" id="6279.A0A0K0JJK5"/>
<keyword evidence="5 7" id="KW-0067">ATP-binding</keyword>
<reference evidence="12 14" key="1">
    <citation type="journal article" date="2007" name="Science">
        <title>Draft genome of the filarial nematode parasite Brugia malayi.</title>
        <authorList>
            <person name="Ghedin E."/>
            <person name="Wang S."/>
            <person name="Spiro D."/>
            <person name="Caler E."/>
            <person name="Zhao Q."/>
            <person name="Crabtree J."/>
            <person name="Allen J.E."/>
            <person name="Delcher A.L."/>
            <person name="Guiliano D.B."/>
            <person name="Miranda-Saavedra D."/>
            <person name="Angiuoli S.V."/>
            <person name="Creasy T."/>
            <person name="Amedeo P."/>
            <person name="Haas B."/>
            <person name="El-Sayed N.M."/>
            <person name="Wortman J.R."/>
            <person name="Feldblyum T."/>
            <person name="Tallon L."/>
            <person name="Schatz M."/>
            <person name="Shumway M."/>
            <person name="Koo H."/>
            <person name="Salzberg S.L."/>
            <person name="Schobel S."/>
            <person name="Pertea M."/>
            <person name="Pop M."/>
            <person name="White O."/>
            <person name="Barton G.J."/>
            <person name="Carlow C.K."/>
            <person name="Crawford M.J."/>
            <person name="Daub J."/>
            <person name="Dimmic M.W."/>
            <person name="Estes C.F."/>
            <person name="Foster J.M."/>
            <person name="Ganatra M."/>
            <person name="Gregory W.F."/>
            <person name="Johnson N.M."/>
            <person name="Jin J."/>
            <person name="Komuniecki R."/>
            <person name="Korf I."/>
            <person name="Kumar S."/>
            <person name="Laney S."/>
            <person name="Li B.W."/>
            <person name="Li W."/>
            <person name="Lindblom T.H."/>
            <person name="Lustigman S."/>
            <person name="Ma D."/>
            <person name="Maina C.V."/>
            <person name="Martin D.M."/>
            <person name="McCarter J.P."/>
            <person name="McReynolds L."/>
            <person name="Mitreva M."/>
            <person name="Nutman T.B."/>
            <person name="Parkinson J."/>
            <person name="Peregrin-Alvarez J.M."/>
            <person name="Poole C."/>
            <person name="Ren Q."/>
            <person name="Saunders L."/>
            <person name="Sluder A.E."/>
            <person name="Smith K."/>
            <person name="Stanke M."/>
            <person name="Unnasch T.R."/>
            <person name="Ware J."/>
            <person name="Wei A.D."/>
            <person name="Weil G."/>
            <person name="Williams D.J."/>
            <person name="Zhang Y."/>
            <person name="Williams S.A."/>
            <person name="Fraser-Liggett C."/>
            <person name="Slatko B."/>
            <person name="Blaxter M.L."/>
            <person name="Scott A.L."/>
        </authorList>
    </citation>
    <scope>NUCLEOTIDE SEQUENCE</scope>
    <source>
        <strain evidence="12 14">FR3</strain>
    </source>
</reference>
<dbReference type="PROSITE" id="PS51192">
    <property type="entry name" value="HELICASE_ATP_BIND_1"/>
    <property type="match status" value="1"/>
</dbReference>
<dbReference type="WBParaSite" id="Bm5608a.1">
    <property type="protein sequence ID" value="Bm5608a.1"/>
    <property type="gene ID" value="WBGene00225869"/>
</dbReference>
<dbReference type="EMBL" id="LN854668">
    <property type="protein sequence ID" value="CDP90682.1"/>
    <property type="molecule type" value="Genomic_DNA"/>
</dbReference>
<dbReference type="AlphaFoldDB" id="A0A0K0JJK5"/>
<dbReference type="CDD" id="cd18787">
    <property type="entry name" value="SF2_C_DEAD"/>
    <property type="match status" value="1"/>
</dbReference>
<dbReference type="OMA" id="SEDFRPY"/>
<dbReference type="PROSITE" id="PS51195">
    <property type="entry name" value="Q_MOTIF"/>
    <property type="match status" value="1"/>
</dbReference>
<dbReference type="GO" id="GO:0005829">
    <property type="term" value="C:cytosol"/>
    <property type="evidence" value="ECO:0007669"/>
    <property type="project" value="TreeGrafter"/>
</dbReference>
<dbReference type="PROSITE" id="PS00039">
    <property type="entry name" value="DEAD_ATP_HELICASE"/>
    <property type="match status" value="1"/>
</dbReference>
<feature type="domain" description="DEAD-box RNA helicase Q" evidence="11">
    <location>
        <begin position="17"/>
        <end position="45"/>
    </location>
</feature>
<dbReference type="GeneID" id="6102339"/>
<feature type="compositionally biased region" description="Basic and acidic residues" evidence="8">
    <location>
        <begin position="592"/>
        <end position="601"/>
    </location>
</feature>
<dbReference type="OrthoDB" id="434041at2759"/>
<dbReference type="GO" id="GO:0016787">
    <property type="term" value="F:hydrolase activity"/>
    <property type="evidence" value="ECO:0007669"/>
    <property type="project" value="UniProtKB-KW"/>
</dbReference>
<evidence type="ECO:0000259" key="10">
    <source>
        <dbReference type="PROSITE" id="PS51194"/>
    </source>
</evidence>
<organism evidence="14 15">
    <name type="scientific">Brugia malayi</name>
    <name type="common">Filarial nematode worm</name>
    <dbReference type="NCBI Taxonomy" id="6279"/>
    <lineage>
        <taxon>Eukaryota</taxon>
        <taxon>Metazoa</taxon>
        <taxon>Ecdysozoa</taxon>
        <taxon>Nematoda</taxon>
        <taxon>Chromadorea</taxon>
        <taxon>Rhabditida</taxon>
        <taxon>Spirurina</taxon>
        <taxon>Spiruromorpha</taxon>
        <taxon>Filarioidea</taxon>
        <taxon>Onchocercidae</taxon>
        <taxon>Brugia</taxon>
    </lineage>
</organism>
<evidence type="ECO:0000259" key="9">
    <source>
        <dbReference type="PROSITE" id="PS51192"/>
    </source>
</evidence>
<sequence>MNMGEVVRTIDVETDVPDFSSLMLNRTSLNALAKAGFIKPSPVQAQAIPFGMLGLDLLVQAKSGTGKTMVFSLLAVENLNAQFGRPQVLIVAPTREIASQIVSYIRMLAPSVIHVGMFVGGNEKGVAEDIQKLRKSIHIVVGTTGRLCHLVRINALRLSHVRLFVLDEADKLMEDSFQKEINYLFSTLPPEKQIAVFSATYPYRLDTTLMHYMRDVHLVRVDKDAQLLGVKQCEELCADLQRAKFDAVSISGSMPQTDRTKAIRRLKNCLVKLLISTDLTARGIDAPGVNIVVNYGSPLILATYLHRIGRAGRFGTQGAAFTIINSDKELKLFSDFVVEGKLRTKLLRAREEWPSNLIYDDGFFNSSEDFRPYTTRNWHSQQSYDVERGEGNVSEFIGIGSDLRECEKESNFYGDTTSLHHKSEKRIYSSQDFYNICRSMTNNEIPDVLLKNLIALKIRSPYNFDLTRKNTLMVLRVGTVNKNSQNINNHEKSCHKKPVCLLNNKTDLNVDISIPKHGMNCRKKRYLRNQILAIRNVLCDEEWLRYASLRFGSTVRYEPFLICRFNEGIPVDRSDEKYVRKPSLIGSHNLEELNPKRGEGHQRKKNGKKYETSEELKAKLAKVKSKFNYELVLGLRRMKECMTTTEVAEISNPSCFVVVEIRAQITARIIIRLFYRCSMASQIEQRKLTETSSTQTDGQSFHEDRSVDRLNDYCCSGRYMCREIDHFARYIKHMRGFKF</sequence>
<evidence type="ECO:0000313" key="15">
    <source>
        <dbReference type="WBParaSite" id="Bm5608a.1"/>
    </source>
</evidence>
<keyword evidence="14" id="KW-1185">Reference proteome</keyword>
<evidence type="ECO:0000313" key="13">
    <source>
        <dbReference type="EMBL" id="VIO87244.1"/>
    </source>
</evidence>
<dbReference type="InterPro" id="IPR011545">
    <property type="entry name" value="DEAD/DEAH_box_helicase_dom"/>
</dbReference>
<dbReference type="EC" id="3.6.4.13" evidence="1"/>
<dbReference type="InterPro" id="IPR014014">
    <property type="entry name" value="RNA_helicase_DEAD_Q_motif"/>
</dbReference>
<reference evidence="13" key="3">
    <citation type="submission" date="2019-04" db="EMBL/GenBank/DDBJ databases">
        <authorList>
            <person name="Howe K."/>
            <person name="Paulini M."/>
            <person name="Williams G."/>
        </authorList>
    </citation>
    <scope>NUCLEOTIDE SEQUENCE [LARGE SCALE GENOMIC DNA]</scope>
    <source>
        <strain evidence="13">FR3</strain>
    </source>
</reference>
<dbReference type="GO" id="GO:0003724">
    <property type="term" value="F:RNA helicase activity"/>
    <property type="evidence" value="ECO:0007669"/>
    <property type="project" value="UniProtKB-EC"/>
</dbReference>
<reference evidence="15" key="4">
    <citation type="submission" date="2019-12" db="UniProtKB">
        <authorList>
            <consortium name="WormBaseParasite"/>
        </authorList>
    </citation>
    <scope>IDENTIFICATION</scope>
</reference>
<evidence type="ECO:0000256" key="5">
    <source>
        <dbReference type="ARBA" id="ARBA00022840"/>
    </source>
</evidence>
<keyword evidence="4 7" id="KW-0347">Helicase</keyword>